<reference evidence="2 3" key="1">
    <citation type="submission" date="2024-08" db="EMBL/GenBank/DDBJ databases">
        <authorList>
            <person name="Cucini C."/>
            <person name="Frati F."/>
        </authorList>
    </citation>
    <scope>NUCLEOTIDE SEQUENCE [LARGE SCALE GENOMIC DNA]</scope>
</reference>
<evidence type="ECO:0000256" key="1">
    <source>
        <dbReference type="SAM" id="Phobius"/>
    </source>
</evidence>
<keyword evidence="1" id="KW-0812">Transmembrane</keyword>
<accession>A0ABP1QLJ5</accession>
<protein>
    <submittedName>
        <fullName evidence="2">Uncharacterized protein</fullName>
    </submittedName>
</protein>
<keyword evidence="1" id="KW-1133">Transmembrane helix</keyword>
<dbReference type="EMBL" id="CAXLJM020000039">
    <property type="protein sequence ID" value="CAL8107896.1"/>
    <property type="molecule type" value="Genomic_DNA"/>
</dbReference>
<evidence type="ECO:0000313" key="3">
    <source>
        <dbReference type="Proteomes" id="UP001642540"/>
    </source>
</evidence>
<sequence length="205" mass="24111">MGYYSWVRGRNKRKRLPIHIRTNSANVYNLIFRLRKGSGVLLRSKFHCNEIKTELKTELLNIFKKQEQFRRLMNQLTLAFAPLVELLVSIALSYKFVENRANYFHNRFKQVVELKREEFQKAKPFTGPEFMGLLNTKTGEDLLAFEVEMVEVIKKVKEIEASFDQLKDEFDNEKEWLNCDADGYIQHLLELIVNVTEGAQADSEE</sequence>
<comment type="caution">
    <text evidence="2">The sequence shown here is derived from an EMBL/GenBank/DDBJ whole genome shotgun (WGS) entry which is preliminary data.</text>
</comment>
<keyword evidence="3" id="KW-1185">Reference proteome</keyword>
<feature type="transmembrane region" description="Helical" evidence="1">
    <location>
        <begin position="76"/>
        <end position="97"/>
    </location>
</feature>
<keyword evidence="1" id="KW-0472">Membrane</keyword>
<proteinExistence type="predicted"/>
<gene>
    <name evidence="2" type="ORF">ODALV1_LOCUS12803</name>
</gene>
<evidence type="ECO:0000313" key="2">
    <source>
        <dbReference type="EMBL" id="CAL8107896.1"/>
    </source>
</evidence>
<dbReference type="Proteomes" id="UP001642540">
    <property type="component" value="Unassembled WGS sequence"/>
</dbReference>
<organism evidence="2 3">
    <name type="scientific">Orchesella dallaii</name>
    <dbReference type="NCBI Taxonomy" id="48710"/>
    <lineage>
        <taxon>Eukaryota</taxon>
        <taxon>Metazoa</taxon>
        <taxon>Ecdysozoa</taxon>
        <taxon>Arthropoda</taxon>
        <taxon>Hexapoda</taxon>
        <taxon>Collembola</taxon>
        <taxon>Entomobryomorpha</taxon>
        <taxon>Entomobryoidea</taxon>
        <taxon>Orchesellidae</taxon>
        <taxon>Orchesellinae</taxon>
        <taxon>Orchesella</taxon>
    </lineage>
</organism>
<name>A0ABP1QLJ5_9HEXA</name>